<feature type="transmembrane region" description="Helical" evidence="2">
    <location>
        <begin position="104"/>
        <end position="124"/>
    </location>
</feature>
<keyword evidence="4" id="KW-1185">Reference proteome</keyword>
<evidence type="ECO:0000256" key="1">
    <source>
        <dbReference type="SAM" id="MobiDB-lite"/>
    </source>
</evidence>
<reference evidence="3 4" key="1">
    <citation type="submission" date="2017-07" db="EMBL/GenBank/DDBJ databases">
        <title>Draft whole genome sequences of clinical Proprionibacteriaceae strains.</title>
        <authorList>
            <person name="Bernier A.-M."/>
            <person name="Bernard K."/>
            <person name="Domingo M.-C."/>
        </authorList>
    </citation>
    <scope>NUCLEOTIDE SEQUENCE [LARGE SCALE GENOMIC DNA]</scope>
    <source>
        <strain evidence="3 4">NML 030167</strain>
    </source>
</reference>
<accession>A0A255GFP5</accession>
<organism evidence="3 4">
    <name type="scientific">Enemella evansiae</name>
    <dbReference type="NCBI Taxonomy" id="2016499"/>
    <lineage>
        <taxon>Bacteria</taxon>
        <taxon>Bacillati</taxon>
        <taxon>Actinomycetota</taxon>
        <taxon>Actinomycetes</taxon>
        <taxon>Propionibacteriales</taxon>
        <taxon>Propionibacteriaceae</taxon>
        <taxon>Enemella</taxon>
    </lineage>
</organism>
<keyword evidence="2" id="KW-0812">Transmembrane</keyword>
<evidence type="ECO:0000313" key="4">
    <source>
        <dbReference type="Proteomes" id="UP000215896"/>
    </source>
</evidence>
<dbReference type="Proteomes" id="UP000215896">
    <property type="component" value="Unassembled WGS sequence"/>
</dbReference>
<protein>
    <recommendedName>
        <fullName evidence="5">DUF3592 domain-containing protein</fullName>
    </recommendedName>
</protein>
<comment type="caution">
    <text evidence="3">The sequence shown here is derived from an EMBL/GenBank/DDBJ whole genome shotgun (WGS) entry which is preliminary data.</text>
</comment>
<dbReference type="AlphaFoldDB" id="A0A255GFP5"/>
<dbReference type="RefSeq" id="WP_094403494.1">
    <property type="nucleotide sequence ID" value="NZ_NMVL01000025.1"/>
</dbReference>
<evidence type="ECO:0000256" key="2">
    <source>
        <dbReference type="SAM" id="Phobius"/>
    </source>
</evidence>
<name>A0A255GFP5_9ACTN</name>
<feature type="region of interest" description="Disordered" evidence="1">
    <location>
        <begin position="1"/>
        <end position="31"/>
    </location>
</feature>
<gene>
    <name evidence="3" type="ORF">CGZ94_08845</name>
</gene>
<evidence type="ECO:0008006" key="5">
    <source>
        <dbReference type="Google" id="ProtNLM"/>
    </source>
</evidence>
<dbReference type="EMBL" id="NMVO01000012">
    <property type="protein sequence ID" value="OYO14667.1"/>
    <property type="molecule type" value="Genomic_DNA"/>
</dbReference>
<proteinExistence type="predicted"/>
<sequence length="246" mass="26602">MSEPQPGEWPSYSARHEDDDPDEVISDPPRRQPGTVRTWVLVTHLTIIGLTMGYVLGRPDPPAWLVVIGLIAAIVAATLLIGLWVPAPGRTPGTYKKSKGQAPLLYALLAVFVVAPPFMLSVSLSELYALTVLRPTEATVLTAERAWPSSAGYTREATIDLGDGRPHRVRLYSPERDLNERVTVYADPTGIAAPRGTPPGLNDVTGPAIPGLPGLIFGWYVVIRHLRRTRPATAGRPDNAARPDNA</sequence>
<feature type="transmembrane region" description="Helical" evidence="2">
    <location>
        <begin position="63"/>
        <end position="84"/>
    </location>
</feature>
<keyword evidence="2" id="KW-1133">Transmembrane helix</keyword>
<evidence type="ECO:0000313" key="3">
    <source>
        <dbReference type="EMBL" id="OYO14667.1"/>
    </source>
</evidence>
<feature type="transmembrane region" description="Helical" evidence="2">
    <location>
        <begin position="39"/>
        <end position="57"/>
    </location>
</feature>
<keyword evidence="2" id="KW-0472">Membrane</keyword>